<proteinExistence type="predicted"/>
<accession>A0A165IGZ0</accession>
<feature type="compositionally biased region" description="Low complexity" evidence="1">
    <location>
        <begin position="125"/>
        <end position="135"/>
    </location>
</feature>
<feature type="compositionally biased region" description="Polar residues" evidence="1">
    <location>
        <begin position="145"/>
        <end position="162"/>
    </location>
</feature>
<dbReference type="OrthoDB" id="5429780at2759"/>
<dbReference type="InParanoid" id="A0A165IGZ0"/>
<sequence length="405" mass="44980">MYLESLETLQYFGFDEPAATKIWDHYQKYHDNWLTFMDCVYSYIEGCHDTSGRNDDWDKAMKEMGITKRLRDAILDPEFDEIRLRQTAAFWVLDTIEDTYAYLSMMSPCISGNVSFASFVSDATSPAPSTATAETHVPSIFSEESVGQPSTPISTYSGSQQDPAGASKGKGKRRAKSEAAPAPEKPAEKTAKVEASSPPSGSKSREALSLTTAAPKPQEAVTVLYKGGISSRLKKAVPDEDTDGNRGLASLTTKPPSDFGAGATFRVYFTKDIKVAEMYANWAGRRSIQEDKHMGILQVTVPTRLLENAVQIYGDDWKRFVLCGRRERAAIPHDLRPYRAAELLIGPIWTASIDEARDATIEDVQPYKVDGNTPAQFAFTPTMLFEIAEECRCWVEDYGLWQPGK</sequence>
<dbReference type="GeneID" id="28901857"/>
<keyword evidence="3" id="KW-1185">Reference proteome</keyword>
<dbReference type="RefSeq" id="XP_018190436.1">
    <property type="nucleotide sequence ID" value="XM_018336720.1"/>
</dbReference>
<dbReference type="Proteomes" id="UP000076632">
    <property type="component" value="Unassembled WGS sequence"/>
</dbReference>
<feature type="region of interest" description="Disordered" evidence="1">
    <location>
        <begin position="125"/>
        <end position="213"/>
    </location>
</feature>
<gene>
    <name evidence="2" type="ORF">L228DRAFT_57708</name>
</gene>
<feature type="region of interest" description="Disordered" evidence="1">
    <location>
        <begin position="235"/>
        <end position="255"/>
    </location>
</feature>
<dbReference type="AlphaFoldDB" id="A0A165IGZ0"/>
<dbReference type="STRING" id="1328760.A0A165IGZ0"/>
<reference evidence="2 3" key="1">
    <citation type="journal article" date="2016" name="Fungal Biol.">
        <title>The genome of Xylona heveae provides a window into fungal endophytism.</title>
        <authorList>
            <person name="Gazis R."/>
            <person name="Kuo A."/>
            <person name="Riley R."/>
            <person name="LaButti K."/>
            <person name="Lipzen A."/>
            <person name="Lin J."/>
            <person name="Amirebrahimi M."/>
            <person name="Hesse C.N."/>
            <person name="Spatafora J.W."/>
            <person name="Henrissat B."/>
            <person name="Hainaut M."/>
            <person name="Grigoriev I.V."/>
            <person name="Hibbett D.S."/>
        </authorList>
    </citation>
    <scope>NUCLEOTIDE SEQUENCE [LARGE SCALE GENOMIC DNA]</scope>
    <source>
        <strain evidence="2 3">TC161</strain>
    </source>
</reference>
<dbReference type="EMBL" id="KV407455">
    <property type="protein sequence ID" value="KZF24881.1"/>
    <property type="molecule type" value="Genomic_DNA"/>
</dbReference>
<evidence type="ECO:0000313" key="2">
    <source>
        <dbReference type="EMBL" id="KZF24881.1"/>
    </source>
</evidence>
<evidence type="ECO:0000256" key="1">
    <source>
        <dbReference type="SAM" id="MobiDB-lite"/>
    </source>
</evidence>
<organism evidence="2 3">
    <name type="scientific">Xylona heveae (strain CBS 132557 / TC161)</name>
    <dbReference type="NCBI Taxonomy" id="1328760"/>
    <lineage>
        <taxon>Eukaryota</taxon>
        <taxon>Fungi</taxon>
        <taxon>Dikarya</taxon>
        <taxon>Ascomycota</taxon>
        <taxon>Pezizomycotina</taxon>
        <taxon>Xylonomycetes</taxon>
        <taxon>Xylonales</taxon>
        <taxon>Xylonaceae</taxon>
        <taxon>Xylona</taxon>
    </lineage>
</organism>
<evidence type="ECO:0000313" key="3">
    <source>
        <dbReference type="Proteomes" id="UP000076632"/>
    </source>
</evidence>
<protein>
    <submittedName>
        <fullName evidence="2">Uncharacterized protein</fullName>
    </submittedName>
</protein>
<name>A0A165IGZ0_XYLHT</name>